<feature type="transmembrane region" description="Helical" evidence="7">
    <location>
        <begin position="113"/>
        <end position="135"/>
    </location>
</feature>
<evidence type="ECO:0000256" key="1">
    <source>
        <dbReference type="ARBA" id="ARBA00004141"/>
    </source>
</evidence>
<evidence type="ECO:0000313" key="11">
    <source>
        <dbReference type="Proteomes" id="UP000186513"/>
    </source>
</evidence>
<keyword evidence="6 7" id="KW-0472">Membrane</keyword>
<reference evidence="10 11" key="1">
    <citation type="submission" date="2016-11" db="EMBL/GenBank/DDBJ databases">
        <authorList>
            <person name="Jaros S."/>
            <person name="Januszkiewicz K."/>
            <person name="Wedrychowicz H."/>
        </authorList>
    </citation>
    <scope>NUCLEOTIDE SEQUENCE [LARGE SCALE GENOMIC DNA]</scope>
    <source>
        <strain evidence="10 11">DSM 18899</strain>
    </source>
</reference>
<gene>
    <name evidence="10" type="ORF">SAMN02745887_00895</name>
</gene>
<dbReference type="GO" id="GO:0015093">
    <property type="term" value="F:ferrous iron transmembrane transporter activity"/>
    <property type="evidence" value="ECO:0007669"/>
    <property type="project" value="TreeGrafter"/>
</dbReference>
<evidence type="ECO:0000256" key="2">
    <source>
        <dbReference type="ARBA" id="ARBA00008114"/>
    </source>
</evidence>
<keyword evidence="11" id="KW-1185">Reference proteome</keyword>
<dbReference type="Pfam" id="PF16916">
    <property type="entry name" value="ZT_dimer"/>
    <property type="match status" value="1"/>
</dbReference>
<dbReference type="InterPro" id="IPR027469">
    <property type="entry name" value="Cation_efflux_TMD_sf"/>
</dbReference>
<feature type="transmembrane region" description="Helical" evidence="7">
    <location>
        <begin position="84"/>
        <end position="101"/>
    </location>
</feature>
<dbReference type="GO" id="GO:0006882">
    <property type="term" value="P:intracellular zinc ion homeostasis"/>
    <property type="evidence" value="ECO:0007669"/>
    <property type="project" value="TreeGrafter"/>
</dbReference>
<keyword evidence="3" id="KW-0813">Transport</keyword>
<dbReference type="Proteomes" id="UP000186513">
    <property type="component" value="Unassembled WGS sequence"/>
</dbReference>
<evidence type="ECO:0000256" key="7">
    <source>
        <dbReference type="SAM" id="Phobius"/>
    </source>
</evidence>
<feature type="transmembrane region" description="Helical" evidence="7">
    <location>
        <begin position="156"/>
        <end position="173"/>
    </location>
</feature>
<keyword evidence="5 7" id="KW-1133">Transmembrane helix</keyword>
<organism evidence="10 11">
    <name type="scientific">Chitinimonas taiwanensis DSM 18899</name>
    <dbReference type="NCBI Taxonomy" id="1121279"/>
    <lineage>
        <taxon>Bacteria</taxon>
        <taxon>Pseudomonadati</taxon>
        <taxon>Pseudomonadota</taxon>
        <taxon>Betaproteobacteria</taxon>
        <taxon>Neisseriales</taxon>
        <taxon>Chitinibacteraceae</taxon>
        <taxon>Chitinimonas</taxon>
    </lineage>
</organism>
<feature type="transmembrane region" description="Helical" evidence="7">
    <location>
        <begin position="45"/>
        <end position="63"/>
    </location>
</feature>
<evidence type="ECO:0000256" key="5">
    <source>
        <dbReference type="ARBA" id="ARBA00022989"/>
    </source>
</evidence>
<evidence type="ECO:0000313" key="10">
    <source>
        <dbReference type="EMBL" id="SFZ73562.1"/>
    </source>
</evidence>
<dbReference type="Gene3D" id="1.20.1510.10">
    <property type="entry name" value="Cation efflux protein transmembrane domain"/>
    <property type="match status" value="1"/>
</dbReference>
<dbReference type="InterPro" id="IPR058533">
    <property type="entry name" value="Cation_efflux_TM"/>
</dbReference>
<protein>
    <submittedName>
        <fullName evidence="10">Cation diffusion facilitator family transporter</fullName>
    </submittedName>
</protein>
<evidence type="ECO:0000256" key="6">
    <source>
        <dbReference type="ARBA" id="ARBA00023136"/>
    </source>
</evidence>
<dbReference type="GO" id="GO:0015086">
    <property type="term" value="F:cadmium ion transmembrane transporter activity"/>
    <property type="evidence" value="ECO:0007669"/>
    <property type="project" value="TreeGrafter"/>
</dbReference>
<dbReference type="PANTHER" id="PTHR43840">
    <property type="entry name" value="MITOCHONDRIAL METAL TRANSPORTER 1-RELATED"/>
    <property type="match status" value="1"/>
</dbReference>
<dbReference type="RefSeq" id="WP_245794126.1">
    <property type="nucleotide sequence ID" value="NZ_FPKR01000003.1"/>
</dbReference>
<dbReference type="NCBIfam" id="TIGR01297">
    <property type="entry name" value="CDF"/>
    <property type="match status" value="1"/>
</dbReference>
<dbReference type="InterPro" id="IPR027470">
    <property type="entry name" value="Cation_efflux_CTD"/>
</dbReference>
<evidence type="ECO:0000256" key="4">
    <source>
        <dbReference type="ARBA" id="ARBA00022692"/>
    </source>
</evidence>
<dbReference type="EMBL" id="FPKR01000003">
    <property type="protein sequence ID" value="SFZ73562.1"/>
    <property type="molecule type" value="Genomic_DNA"/>
</dbReference>
<dbReference type="SUPFAM" id="SSF161111">
    <property type="entry name" value="Cation efflux protein transmembrane domain-like"/>
    <property type="match status" value="1"/>
</dbReference>
<dbReference type="Pfam" id="PF01545">
    <property type="entry name" value="Cation_efflux"/>
    <property type="match status" value="1"/>
</dbReference>
<dbReference type="SUPFAM" id="SSF160240">
    <property type="entry name" value="Cation efflux protein cytoplasmic domain-like"/>
    <property type="match status" value="1"/>
</dbReference>
<evidence type="ECO:0000256" key="3">
    <source>
        <dbReference type="ARBA" id="ARBA00022448"/>
    </source>
</evidence>
<dbReference type="InterPro" id="IPR050291">
    <property type="entry name" value="CDF_Transporter"/>
</dbReference>
<name>A0A1K2HB57_9NEIS</name>
<dbReference type="InterPro" id="IPR036837">
    <property type="entry name" value="Cation_efflux_CTD_sf"/>
</dbReference>
<evidence type="ECO:0000259" key="9">
    <source>
        <dbReference type="Pfam" id="PF16916"/>
    </source>
</evidence>
<proteinExistence type="inferred from homology"/>
<sequence>MSASRITPRHMAMLSIAAACITLSLKFLAYELTGSVSLYSDALESFVNLAAAIAGLIALSIAAKPADRDHPWGHEKAEYFSSGFEGALIIIAALSIVYESIHKLLDPMPIERIGWGIVISMLATAVNAATALLLLRYAKRHDSIALEADAHHLLSDVWTSLGVAIALGLLLWLPPTWYFLDPLIAMLVAVNILRIGAQLLRRSADGLMDSALPDAELAEIAAALQASLPASAQTSALRTRKSGNQRFVDFKLSVPGTLSVADSHSLCDQLEAAIHARLPRCQISIHVEPAEPAAD</sequence>
<dbReference type="GO" id="GO:0005886">
    <property type="term" value="C:plasma membrane"/>
    <property type="evidence" value="ECO:0007669"/>
    <property type="project" value="TreeGrafter"/>
</dbReference>
<feature type="domain" description="Cation efflux protein transmembrane" evidence="8">
    <location>
        <begin position="13"/>
        <end position="208"/>
    </location>
</feature>
<comment type="similarity">
    <text evidence="2">Belongs to the cation diffusion facilitator (CDF) transporter (TC 2.A.4) family.</text>
</comment>
<dbReference type="STRING" id="1121279.SAMN02745887_00895"/>
<keyword evidence="4 7" id="KW-0812">Transmembrane</keyword>
<evidence type="ECO:0000259" key="8">
    <source>
        <dbReference type="Pfam" id="PF01545"/>
    </source>
</evidence>
<comment type="subcellular location">
    <subcellularLocation>
        <location evidence="1">Membrane</location>
        <topology evidence="1">Multi-pass membrane protein</topology>
    </subcellularLocation>
</comment>
<accession>A0A1K2HB57</accession>
<dbReference type="InterPro" id="IPR002524">
    <property type="entry name" value="Cation_efflux"/>
</dbReference>
<dbReference type="PROSITE" id="PS51257">
    <property type="entry name" value="PROKAR_LIPOPROTEIN"/>
    <property type="match status" value="1"/>
</dbReference>
<feature type="domain" description="Cation efflux protein cytoplasmic" evidence="9">
    <location>
        <begin position="212"/>
        <end position="289"/>
    </location>
</feature>
<dbReference type="GO" id="GO:0015341">
    <property type="term" value="F:zinc efflux antiporter activity"/>
    <property type="evidence" value="ECO:0007669"/>
    <property type="project" value="TreeGrafter"/>
</dbReference>
<dbReference type="PANTHER" id="PTHR43840:SF15">
    <property type="entry name" value="MITOCHONDRIAL METAL TRANSPORTER 1-RELATED"/>
    <property type="match status" value="1"/>
</dbReference>
<dbReference type="AlphaFoldDB" id="A0A1K2HB57"/>
<dbReference type="Gene3D" id="3.30.70.1350">
    <property type="entry name" value="Cation efflux protein, cytoplasmic domain"/>
    <property type="match status" value="1"/>
</dbReference>